<sequence length="191" mass="21726">MNRTRVFQVQSNLIYTHRTMTSLIATNLTSYHERYSLLFLQFDMSRKHEYHGSCYCGSVNWKITLDDLSDARTSLCHCHNCKKFFGTNYGLTTKVPWSAYFLQPESAEPTAHVSDNSGSKLTREFCGTCGSGIREWGEAAEGKYTYVCYGGLEDKGRKDLPFKAEFFVSQRESWCQDILGQGTCLCILIIG</sequence>
<accession>A0A9P5NGV6</accession>
<keyword evidence="7" id="KW-1185">Reference proteome</keyword>
<keyword evidence="2" id="KW-0479">Metal-binding</keyword>
<evidence type="ECO:0000256" key="3">
    <source>
        <dbReference type="ARBA" id="ARBA00022833"/>
    </source>
</evidence>
<dbReference type="GO" id="GO:0046872">
    <property type="term" value="F:metal ion binding"/>
    <property type="evidence" value="ECO:0007669"/>
    <property type="project" value="UniProtKB-KW"/>
</dbReference>
<dbReference type="InterPro" id="IPR011057">
    <property type="entry name" value="Mss4-like_sf"/>
</dbReference>
<comment type="caution">
    <text evidence="6">The sequence shown here is derived from an EMBL/GenBank/DDBJ whole genome shotgun (WGS) entry which is preliminary data.</text>
</comment>
<evidence type="ECO:0000313" key="6">
    <source>
        <dbReference type="EMBL" id="KAF8890522.1"/>
    </source>
</evidence>
<dbReference type="Gene3D" id="3.90.1590.10">
    <property type="entry name" value="glutathione-dependent formaldehyde- activating enzyme (gfa)"/>
    <property type="match status" value="1"/>
</dbReference>
<proteinExistence type="inferred from homology"/>
<dbReference type="Proteomes" id="UP000724874">
    <property type="component" value="Unassembled WGS sequence"/>
</dbReference>
<keyword evidence="4" id="KW-0456">Lyase</keyword>
<evidence type="ECO:0000313" key="7">
    <source>
        <dbReference type="Proteomes" id="UP000724874"/>
    </source>
</evidence>
<evidence type="ECO:0000256" key="1">
    <source>
        <dbReference type="ARBA" id="ARBA00005495"/>
    </source>
</evidence>
<dbReference type="PROSITE" id="PS51891">
    <property type="entry name" value="CENP_V_GFA"/>
    <property type="match status" value="1"/>
</dbReference>
<dbReference type="OrthoDB" id="9985472at2759"/>
<protein>
    <submittedName>
        <fullName evidence="6">Mss4-like protein</fullName>
    </submittedName>
</protein>
<keyword evidence="3" id="KW-0862">Zinc</keyword>
<feature type="domain" description="CENP-V/GFA" evidence="5">
    <location>
        <begin position="50"/>
        <end position="163"/>
    </location>
</feature>
<evidence type="ECO:0000256" key="2">
    <source>
        <dbReference type="ARBA" id="ARBA00022723"/>
    </source>
</evidence>
<dbReference type="SUPFAM" id="SSF51316">
    <property type="entry name" value="Mss4-like"/>
    <property type="match status" value="1"/>
</dbReference>
<reference evidence="6" key="1">
    <citation type="submission" date="2020-11" db="EMBL/GenBank/DDBJ databases">
        <authorList>
            <consortium name="DOE Joint Genome Institute"/>
            <person name="Ahrendt S."/>
            <person name="Riley R."/>
            <person name="Andreopoulos W."/>
            <person name="LaButti K."/>
            <person name="Pangilinan J."/>
            <person name="Ruiz-duenas F.J."/>
            <person name="Barrasa J.M."/>
            <person name="Sanchez-Garcia M."/>
            <person name="Camarero S."/>
            <person name="Miyauchi S."/>
            <person name="Serrano A."/>
            <person name="Linde D."/>
            <person name="Babiker R."/>
            <person name="Drula E."/>
            <person name="Ayuso-Fernandez I."/>
            <person name="Pacheco R."/>
            <person name="Padilla G."/>
            <person name="Ferreira P."/>
            <person name="Barriuso J."/>
            <person name="Kellner H."/>
            <person name="Castanera R."/>
            <person name="Alfaro M."/>
            <person name="Ramirez L."/>
            <person name="Pisabarro A.G."/>
            <person name="Kuo A."/>
            <person name="Tritt A."/>
            <person name="Lipzen A."/>
            <person name="He G."/>
            <person name="Yan M."/>
            <person name="Ng V."/>
            <person name="Cullen D."/>
            <person name="Martin F."/>
            <person name="Rosso M.-N."/>
            <person name="Henrissat B."/>
            <person name="Hibbett D."/>
            <person name="Martinez A.T."/>
            <person name="Grigoriev I.V."/>
        </authorList>
    </citation>
    <scope>NUCLEOTIDE SEQUENCE</scope>
    <source>
        <strain evidence="6">AH 44721</strain>
    </source>
</reference>
<dbReference type="GO" id="GO:0016846">
    <property type="term" value="F:carbon-sulfur lyase activity"/>
    <property type="evidence" value="ECO:0007669"/>
    <property type="project" value="InterPro"/>
</dbReference>
<dbReference type="AlphaFoldDB" id="A0A9P5NGV6"/>
<organism evidence="6 7">
    <name type="scientific">Gymnopilus junonius</name>
    <name type="common">Spectacular rustgill mushroom</name>
    <name type="synonym">Gymnopilus spectabilis subsp. junonius</name>
    <dbReference type="NCBI Taxonomy" id="109634"/>
    <lineage>
        <taxon>Eukaryota</taxon>
        <taxon>Fungi</taxon>
        <taxon>Dikarya</taxon>
        <taxon>Basidiomycota</taxon>
        <taxon>Agaricomycotina</taxon>
        <taxon>Agaricomycetes</taxon>
        <taxon>Agaricomycetidae</taxon>
        <taxon>Agaricales</taxon>
        <taxon>Agaricineae</taxon>
        <taxon>Hymenogastraceae</taxon>
        <taxon>Gymnopilus</taxon>
    </lineage>
</organism>
<dbReference type="PANTHER" id="PTHR33337">
    <property type="entry name" value="GFA DOMAIN-CONTAINING PROTEIN"/>
    <property type="match status" value="1"/>
</dbReference>
<dbReference type="InterPro" id="IPR006913">
    <property type="entry name" value="CENP-V/GFA"/>
</dbReference>
<gene>
    <name evidence="6" type="ORF">CPB84DRAFT_1732731</name>
</gene>
<name>A0A9P5NGV6_GYMJU</name>
<evidence type="ECO:0000259" key="5">
    <source>
        <dbReference type="PROSITE" id="PS51891"/>
    </source>
</evidence>
<evidence type="ECO:0000256" key="4">
    <source>
        <dbReference type="ARBA" id="ARBA00023239"/>
    </source>
</evidence>
<comment type="similarity">
    <text evidence="1">Belongs to the Gfa family.</text>
</comment>
<dbReference type="EMBL" id="JADNYJ010000075">
    <property type="protein sequence ID" value="KAF8890522.1"/>
    <property type="molecule type" value="Genomic_DNA"/>
</dbReference>
<dbReference type="PANTHER" id="PTHR33337:SF40">
    <property type="entry name" value="CENP-V_GFA DOMAIN-CONTAINING PROTEIN-RELATED"/>
    <property type="match status" value="1"/>
</dbReference>
<dbReference type="Pfam" id="PF04828">
    <property type="entry name" value="GFA"/>
    <property type="match status" value="1"/>
</dbReference>